<dbReference type="InterPro" id="IPR003959">
    <property type="entry name" value="ATPase_AAA_core"/>
</dbReference>
<proteinExistence type="inferred from homology"/>
<dbReference type="Gene3D" id="3.40.50.300">
    <property type="entry name" value="P-loop containing nucleotide triphosphate hydrolases"/>
    <property type="match status" value="1"/>
</dbReference>
<dbReference type="GO" id="GO:0006334">
    <property type="term" value="P:nucleosome assembly"/>
    <property type="evidence" value="ECO:0007669"/>
    <property type="project" value="TreeGrafter"/>
</dbReference>
<dbReference type="GO" id="GO:0042393">
    <property type="term" value="F:histone binding"/>
    <property type="evidence" value="ECO:0007669"/>
    <property type="project" value="TreeGrafter"/>
</dbReference>
<dbReference type="PANTHER" id="PTHR23069:SF0">
    <property type="entry name" value="TAT-BINDING HOMOLOG 7"/>
    <property type="match status" value="1"/>
</dbReference>
<dbReference type="GO" id="GO:0016887">
    <property type="term" value="F:ATP hydrolysis activity"/>
    <property type="evidence" value="ECO:0007669"/>
    <property type="project" value="InterPro"/>
</dbReference>
<name>X0TVV6_9ZZZZ</name>
<evidence type="ECO:0000256" key="3">
    <source>
        <dbReference type="ARBA" id="ARBA00022840"/>
    </source>
</evidence>
<dbReference type="AlphaFoldDB" id="X0TVV6"/>
<comment type="similarity">
    <text evidence="1">Belongs to the AAA ATPase family.</text>
</comment>
<keyword evidence="2" id="KW-0547">Nucleotide-binding</keyword>
<dbReference type="Pfam" id="PF00004">
    <property type="entry name" value="AAA"/>
    <property type="match status" value="1"/>
</dbReference>
<dbReference type="InterPro" id="IPR045199">
    <property type="entry name" value="ATAD2-like"/>
</dbReference>
<dbReference type="GO" id="GO:0045815">
    <property type="term" value="P:transcription initiation-coupled chromatin remodeling"/>
    <property type="evidence" value="ECO:0007669"/>
    <property type="project" value="TreeGrafter"/>
</dbReference>
<dbReference type="PROSITE" id="PS00674">
    <property type="entry name" value="AAA"/>
    <property type="match status" value="1"/>
</dbReference>
<dbReference type="SUPFAM" id="SSF52540">
    <property type="entry name" value="P-loop containing nucleoside triphosphate hydrolases"/>
    <property type="match status" value="1"/>
</dbReference>
<protein>
    <recommendedName>
        <fullName evidence="4">ATPase AAA-type core domain-containing protein</fullName>
    </recommendedName>
</protein>
<dbReference type="GO" id="GO:0005524">
    <property type="term" value="F:ATP binding"/>
    <property type="evidence" value="ECO:0007669"/>
    <property type="project" value="UniProtKB-KW"/>
</dbReference>
<feature type="domain" description="ATPase AAA-type core" evidence="4">
    <location>
        <begin position="4"/>
        <end position="58"/>
    </location>
</feature>
<dbReference type="PANTHER" id="PTHR23069">
    <property type="entry name" value="AAA DOMAIN-CONTAINING"/>
    <property type="match status" value="1"/>
</dbReference>
<dbReference type="InterPro" id="IPR027417">
    <property type="entry name" value="P-loop_NTPase"/>
</dbReference>
<dbReference type="GO" id="GO:0006337">
    <property type="term" value="P:nucleosome disassembly"/>
    <property type="evidence" value="ECO:0007669"/>
    <property type="project" value="TreeGrafter"/>
</dbReference>
<accession>X0TVV6</accession>
<sequence>EMGAEKQVERRVVAQLLALMDGLQARGQIVVIGATNIPNTVDPALRRPGRFDRELEIPIPDKNARLEILQIHTRGMP</sequence>
<evidence type="ECO:0000259" key="4">
    <source>
        <dbReference type="Pfam" id="PF00004"/>
    </source>
</evidence>
<reference evidence="5" key="1">
    <citation type="journal article" date="2014" name="Front. Microbiol.">
        <title>High frequency of phylogenetically diverse reductive dehalogenase-homologous genes in deep subseafloor sedimentary metagenomes.</title>
        <authorList>
            <person name="Kawai M."/>
            <person name="Futagami T."/>
            <person name="Toyoda A."/>
            <person name="Takaki Y."/>
            <person name="Nishi S."/>
            <person name="Hori S."/>
            <person name="Arai W."/>
            <person name="Tsubouchi T."/>
            <person name="Morono Y."/>
            <person name="Uchiyama I."/>
            <person name="Ito T."/>
            <person name="Fujiyama A."/>
            <person name="Inagaki F."/>
            <person name="Takami H."/>
        </authorList>
    </citation>
    <scope>NUCLEOTIDE SEQUENCE</scope>
    <source>
        <strain evidence="5">Expedition CK06-06</strain>
    </source>
</reference>
<dbReference type="GO" id="GO:0003682">
    <property type="term" value="F:chromatin binding"/>
    <property type="evidence" value="ECO:0007669"/>
    <property type="project" value="TreeGrafter"/>
</dbReference>
<gene>
    <name evidence="5" type="ORF">S01H1_24238</name>
</gene>
<evidence type="ECO:0000313" key="5">
    <source>
        <dbReference type="EMBL" id="GAF92272.1"/>
    </source>
</evidence>
<evidence type="ECO:0000256" key="2">
    <source>
        <dbReference type="ARBA" id="ARBA00022741"/>
    </source>
</evidence>
<organism evidence="5">
    <name type="scientific">marine sediment metagenome</name>
    <dbReference type="NCBI Taxonomy" id="412755"/>
    <lineage>
        <taxon>unclassified sequences</taxon>
        <taxon>metagenomes</taxon>
        <taxon>ecological metagenomes</taxon>
    </lineage>
</organism>
<dbReference type="InterPro" id="IPR003960">
    <property type="entry name" value="ATPase_AAA_CS"/>
</dbReference>
<feature type="non-terminal residue" evidence="5">
    <location>
        <position position="1"/>
    </location>
</feature>
<dbReference type="GO" id="GO:0005634">
    <property type="term" value="C:nucleus"/>
    <property type="evidence" value="ECO:0007669"/>
    <property type="project" value="TreeGrafter"/>
</dbReference>
<dbReference type="Gene3D" id="1.10.8.60">
    <property type="match status" value="1"/>
</dbReference>
<keyword evidence="3" id="KW-0067">ATP-binding</keyword>
<dbReference type="EMBL" id="BARS01014324">
    <property type="protein sequence ID" value="GAF92272.1"/>
    <property type="molecule type" value="Genomic_DNA"/>
</dbReference>
<evidence type="ECO:0000256" key="1">
    <source>
        <dbReference type="ARBA" id="ARBA00006914"/>
    </source>
</evidence>
<feature type="non-terminal residue" evidence="5">
    <location>
        <position position="77"/>
    </location>
</feature>
<comment type="caution">
    <text evidence="5">The sequence shown here is derived from an EMBL/GenBank/DDBJ whole genome shotgun (WGS) entry which is preliminary data.</text>
</comment>